<feature type="compositionally biased region" description="Low complexity" evidence="1">
    <location>
        <begin position="96"/>
        <end position="109"/>
    </location>
</feature>
<feature type="compositionally biased region" description="Low complexity" evidence="1">
    <location>
        <begin position="61"/>
        <end position="72"/>
    </location>
</feature>
<feature type="region of interest" description="Disordered" evidence="1">
    <location>
        <begin position="52"/>
        <end position="117"/>
    </location>
</feature>
<reference evidence="3" key="1">
    <citation type="submission" date="2015-12" db="EMBL/GenBank/DDBJ databases">
        <title>Gene expression during late stages of embryo sac development: a critical building block for successful pollen-pistil interactions.</title>
        <authorList>
            <person name="Liu Y."/>
            <person name="Joly V."/>
            <person name="Sabar M."/>
            <person name="Matton D.P."/>
        </authorList>
    </citation>
    <scope>NUCLEOTIDE SEQUENCE</scope>
</reference>
<feature type="compositionally biased region" description="Polar residues" evidence="1">
    <location>
        <begin position="73"/>
        <end position="92"/>
    </location>
</feature>
<organism evidence="3">
    <name type="scientific">Solanum chacoense</name>
    <name type="common">Chaco potato</name>
    <dbReference type="NCBI Taxonomy" id="4108"/>
    <lineage>
        <taxon>Eukaryota</taxon>
        <taxon>Viridiplantae</taxon>
        <taxon>Streptophyta</taxon>
        <taxon>Embryophyta</taxon>
        <taxon>Tracheophyta</taxon>
        <taxon>Spermatophyta</taxon>
        <taxon>Magnoliopsida</taxon>
        <taxon>eudicotyledons</taxon>
        <taxon>Gunneridae</taxon>
        <taxon>Pentapetalae</taxon>
        <taxon>asterids</taxon>
        <taxon>lamiids</taxon>
        <taxon>Solanales</taxon>
        <taxon>Solanaceae</taxon>
        <taxon>Solanoideae</taxon>
        <taxon>Solaneae</taxon>
        <taxon>Solanum</taxon>
    </lineage>
</organism>
<proteinExistence type="predicted"/>
<evidence type="ECO:0000256" key="1">
    <source>
        <dbReference type="SAM" id="MobiDB-lite"/>
    </source>
</evidence>
<name>A0A0V0H068_SOLCH</name>
<feature type="signal peptide" evidence="2">
    <location>
        <begin position="1"/>
        <end position="17"/>
    </location>
</feature>
<accession>A0A0V0H068</accession>
<feature type="chain" id="PRO_5006865641" evidence="2">
    <location>
        <begin position="18"/>
        <end position="133"/>
    </location>
</feature>
<evidence type="ECO:0000256" key="2">
    <source>
        <dbReference type="SAM" id="SignalP"/>
    </source>
</evidence>
<dbReference type="EMBL" id="GEDG01027580">
    <property type="protein sequence ID" value="JAP13748.1"/>
    <property type="molecule type" value="Transcribed_RNA"/>
</dbReference>
<keyword evidence="2" id="KW-0732">Signal</keyword>
<sequence length="133" mass="15138">HQTQLFSSLLLLPAALSNSSKQQRTTPFFPRQHHNQNPFTLLLRPPVTIPKSVFLSSSSDTTTQITRNTNQRPPNSDQNPTPFSAFSQTIEHPNSLLQQPNHHQQLNQTPNPPVKPTHLTVLLRRNDNQQQQL</sequence>
<dbReference type="AlphaFoldDB" id="A0A0V0H068"/>
<feature type="non-terminal residue" evidence="3">
    <location>
        <position position="1"/>
    </location>
</feature>
<protein>
    <submittedName>
        <fullName evidence="3">Putative ovule protein</fullName>
    </submittedName>
</protein>
<evidence type="ECO:0000313" key="3">
    <source>
        <dbReference type="EMBL" id="JAP13748.1"/>
    </source>
</evidence>